<dbReference type="EMBL" id="QRNO01000026">
    <property type="protein sequence ID" value="RHK50787.1"/>
    <property type="molecule type" value="Genomic_DNA"/>
</dbReference>
<dbReference type="InterPro" id="IPR047141">
    <property type="entry name" value="Stealth"/>
</dbReference>
<comment type="caution">
    <text evidence="6">The sequence shown here is derived from an EMBL/GenBank/DDBJ whole genome shotgun (WGS) entry which is preliminary data.</text>
</comment>
<dbReference type="PANTHER" id="PTHR24045">
    <property type="match status" value="1"/>
</dbReference>
<dbReference type="InterPro" id="IPR031358">
    <property type="entry name" value="Stealth_CR1"/>
</dbReference>
<proteinExistence type="inferred from homology"/>
<dbReference type="Pfam" id="PF11380">
    <property type="entry name" value="Stealth_CR2"/>
    <property type="match status" value="1"/>
</dbReference>
<comment type="similarity">
    <text evidence="1">Belongs to the stealth family.</text>
</comment>
<evidence type="ECO:0000313" key="6">
    <source>
        <dbReference type="EMBL" id="RHK50787.1"/>
    </source>
</evidence>
<dbReference type="GO" id="GO:0000271">
    <property type="term" value="P:polysaccharide biosynthetic process"/>
    <property type="evidence" value="ECO:0007669"/>
    <property type="project" value="UniProtKB-KW"/>
</dbReference>
<accession>A0A3R6MLV8</accession>
<evidence type="ECO:0000259" key="4">
    <source>
        <dbReference type="Pfam" id="PF11380"/>
    </source>
</evidence>
<dbReference type="Pfam" id="PF17101">
    <property type="entry name" value="Stealth_CR1"/>
    <property type="match status" value="1"/>
</dbReference>
<organism evidence="6 7">
    <name type="scientific">Leyella stercorea</name>
    <dbReference type="NCBI Taxonomy" id="363265"/>
    <lineage>
        <taxon>Bacteria</taxon>
        <taxon>Pseudomonadati</taxon>
        <taxon>Bacteroidota</taxon>
        <taxon>Bacteroidia</taxon>
        <taxon>Bacteroidales</taxon>
        <taxon>Prevotellaceae</taxon>
        <taxon>Leyella</taxon>
    </lineage>
</organism>
<feature type="domain" description="Stealth protein CR2 conserved region 2" evidence="4">
    <location>
        <begin position="38"/>
        <end position="141"/>
    </location>
</feature>
<evidence type="ECO:0000313" key="7">
    <source>
        <dbReference type="Proteomes" id="UP000286598"/>
    </source>
</evidence>
<dbReference type="OrthoDB" id="9776077at2"/>
<evidence type="ECO:0000259" key="5">
    <source>
        <dbReference type="Pfam" id="PF17101"/>
    </source>
</evidence>
<keyword evidence="7" id="KW-1185">Reference proteome</keyword>
<dbReference type="InterPro" id="IPR021520">
    <property type="entry name" value="Stealth_CR2"/>
</dbReference>
<evidence type="ECO:0000256" key="2">
    <source>
        <dbReference type="ARBA" id="ARBA00022679"/>
    </source>
</evidence>
<dbReference type="PANTHER" id="PTHR24045:SF0">
    <property type="entry name" value="N-ACETYLGLUCOSAMINE-1-PHOSPHOTRANSFERASE SUBUNITS ALPHA_BETA"/>
    <property type="match status" value="1"/>
</dbReference>
<evidence type="ECO:0000256" key="1">
    <source>
        <dbReference type="ARBA" id="ARBA00007583"/>
    </source>
</evidence>
<dbReference type="AlphaFoldDB" id="A0A3R6MLV8"/>
<gene>
    <name evidence="6" type="ORF">DW060_06390</name>
</gene>
<keyword evidence="2 6" id="KW-0808">Transferase</keyword>
<dbReference type="GO" id="GO:0016772">
    <property type="term" value="F:transferase activity, transferring phosphorus-containing groups"/>
    <property type="evidence" value="ECO:0007669"/>
    <property type="project" value="InterPro"/>
</dbReference>
<evidence type="ECO:0000256" key="3">
    <source>
        <dbReference type="ARBA" id="ARBA00023169"/>
    </source>
</evidence>
<dbReference type="Proteomes" id="UP000286598">
    <property type="component" value="Unassembled WGS sequence"/>
</dbReference>
<feature type="domain" description="Stealth protein CR1 conserved region 1" evidence="5">
    <location>
        <begin position="1"/>
        <end position="26"/>
    </location>
</feature>
<protein>
    <submittedName>
        <fullName evidence="6">Glycosyltransferase</fullName>
    </submittedName>
</protein>
<keyword evidence="3" id="KW-0270">Exopolysaccharide synthesis</keyword>
<reference evidence="6 7" key="1">
    <citation type="submission" date="2018-08" db="EMBL/GenBank/DDBJ databases">
        <title>A genome reference for cultivated species of the human gut microbiota.</title>
        <authorList>
            <person name="Zou Y."/>
            <person name="Xue W."/>
            <person name="Luo G."/>
        </authorList>
    </citation>
    <scope>NUCLEOTIDE SEQUENCE [LARGE SCALE GENOMIC DNA]</scope>
    <source>
        <strain evidence="6 7">AF42-9</strain>
    </source>
</reference>
<name>A0A3R6MLV8_9BACT</name>
<sequence length="309" mass="36423">MDIDLVYLWVNGNDPKWIAKRNACIGKPTDKQENCAGRYADSGELKYSLRSIEKYAPWIRKIFIVTDEQVPEWLDTSNPKVHVVDHKEIMPEESLPCFNSTLIEHYLDKIPGLSEHFLFSNDDMYINRPVSPATFFEADGLPILYMNRKPFRKLALFFRDRVVGKPLSMYLKIIRNAAELVEKHYGTYYGCKPHHNIDSYLKSTITFANRKFEKEFSHMVQHHVRSADDVQRSVYSYVALAEKKGHLRYVSQSHSFRLHIDNHKLYEKFERYNPVFFCMNDSEFANDADRKAAIEFLDRQFPKKSQFEK</sequence>